<proteinExistence type="predicted"/>
<keyword evidence="3" id="KW-1185">Reference proteome</keyword>
<dbReference type="Proteomes" id="UP000190027">
    <property type="component" value="Unassembled WGS sequence"/>
</dbReference>
<dbReference type="CDD" id="cd00085">
    <property type="entry name" value="HNHc"/>
    <property type="match status" value="1"/>
</dbReference>
<dbReference type="SMART" id="SM00507">
    <property type="entry name" value="HNHc"/>
    <property type="match status" value="1"/>
</dbReference>
<reference evidence="2 3" key="1">
    <citation type="submission" date="2017-02" db="EMBL/GenBank/DDBJ databases">
        <authorList>
            <person name="Peterson S.W."/>
        </authorList>
    </citation>
    <scope>NUCLEOTIDE SEQUENCE [LARGE SCALE GENOMIC DNA]</scope>
    <source>
        <strain evidence="2 3">DSM 16080</strain>
    </source>
</reference>
<gene>
    <name evidence="2" type="ORF">SAMN02745704_00103</name>
</gene>
<accession>A0A1T4W1U9</accession>
<dbReference type="AlphaFoldDB" id="A0A1T4W1U9"/>
<sequence length="136" mass="15389">MIGYAVLFLFVVNQLVNRLWVYTKNGGSHESELFRACPDLDPVQEEEGVKVAKDEKPTIKRTKTQAESSDIQFDFRYDILKRDNFKCVICGRSPATDFNCKLHIDYIKPWSKGGLTVPENLQTLCDACNLGKGAKV</sequence>
<evidence type="ECO:0000259" key="1">
    <source>
        <dbReference type="SMART" id="SM00507"/>
    </source>
</evidence>
<dbReference type="STRING" id="1121449.SAMN02745704_00103"/>
<organism evidence="2 3">
    <name type="scientific">Paucidesulfovibrio gracilis DSM 16080</name>
    <dbReference type="NCBI Taxonomy" id="1121449"/>
    <lineage>
        <taxon>Bacteria</taxon>
        <taxon>Pseudomonadati</taxon>
        <taxon>Thermodesulfobacteriota</taxon>
        <taxon>Desulfovibrionia</taxon>
        <taxon>Desulfovibrionales</taxon>
        <taxon>Desulfovibrionaceae</taxon>
        <taxon>Paucidesulfovibrio</taxon>
    </lineage>
</organism>
<dbReference type="Gene3D" id="1.10.30.50">
    <property type="match status" value="1"/>
</dbReference>
<keyword evidence="2" id="KW-0378">Hydrolase</keyword>
<feature type="domain" description="HNH nuclease" evidence="1">
    <location>
        <begin position="74"/>
        <end position="130"/>
    </location>
</feature>
<protein>
    <submittedName>
        <fullName evidence="2">HNH endonuclease</fullName>
    </submittedName>
</protein>
<name>A0A1T4W1U9_9BACT</name>
<dbReference type="EMBL" id="FUYC01000001">
    <property type="protein sequence ID" value="SKA71240.1"/>
    <property type="molecule type" value="Genomic_DNA"/>
</dbReference>
<evidence type="ECO:0000313" key="2">
    <source>
        <dbReference type="EMBL" id="SKA71240.1"/>
    </source>
</evidence>
<dbReference type="InterPro" id="IPR002711">
    <property type="entry name" value="HNH"/>
</dbReference>
<keyword evidence="2" id="KW-0255">Endonuclease</keyword>
<dbReference type="Pfam" id="PF01844">
    <property type="entry name" value="HNH"/>
    <property type="match status" value="1"/>
</dbReference>
<dbReference type="OrthoDB" id="7864535at2"/>
<evidence type="ECO:0000313" key="3">
    <source>
        <dbReference type="Proteomes" id="UP000190027"/>
    </source>
</evidence>
<dbReference type="GO" id="GO:0003676">
    <property type="term" value="F:nucleic acid binding"/>
    <property type="evidence" value="ECO:0007669"/>
    <property type="project" value="InterPro"/>
</dbReference>
<dbReference type="InterPro" id="IPR003615">
    <property type="entry name" value="HNH_nuc"/>
</dbReference>
<dbReference type="GO" id="GO:0008270">
    <property type="term" value="F:zinc ion binding"/>
    <property type="evidence" value="ECO:0007669"/>
    <property type="project" value="InterPro"/>
</dbReference>
<dbReference type="GO" id="GO:0004519">
    <property type="term" value="F:endonuclease activity"/>
    <property type="evidence" value="ECO:0007669"/>
    <property type="project" value="UniProtKB-KW"/>
</dbReference>
<dbReference type="RefSeq" id="WP_078715695.1">
    <property type="nucleotide sequence ID" value="NZ_FUYC01000001.1"/>
</dbReference>
<keyword evidence="2" id="KW-0540">Nuclease</keyword>